<dbReference type="AlphaFoldDB" id="A0A378G173"/>
<dbReference type="InterPro" id="IPR037150">
    <property type="entry name" value="H-NS_C_dom_sf"/>
</dbReference>
<dbReference type="GO" id="GO:0003677">
    <property type="term" value="F:DNA binding"/>
    <property type="evidence" value="ECO:0007669"/>
    <property type="project" value="UniProtKB-KW"/>
</dbReference>
<reference evidence="2 3" key="1">
    <citation type="submission" date="2018-06" db="EMBL/GenBank/DDBJ databases">
        <authorList>
            <consortium name="Pathogen Informatics"/>
            <person name="Doyle S."/>
        </authorList>
    </citation>
    <scope>NUCLEOTIDE SEQUENCE [LARGE SCALE GENOMIC DNA]</scope>
    <source>
        <strain evidence="2 3">NCTC9617</strain>
    </source>
</reference>
<protein>
    <submittedName>
        <fullName evidence="2">Global DNA-binding transcriptional dual regulator H-NS</fullName>
    </submittedName>
</protein>
<keyword evidence="2" id="KW-0238">DNA-binding</keyword>
<accession>A0A378G173</accession>
<name>A0A378G173_KLEPN</name>
<dbReference type="EMBL" id="UGNC01000005">
    <property type="protein sequence ID" value="STW50214.1"/>
    <property type="molecule type" value="Genomic_DNA"/>
</dbReference>
<gene>
    <name evidence="2" type="primary">hns_1</name>
    <name evidence="2" type="ORF">NCTC9617_06873</name>
</gene>
<dbReference type="Proteomes" id="UP000255167">
    <property type="component" value="Unassembled WGS sequence"/>
</dbReference>
<sequence length="97" mass="10487">MLTKNGETKTWTGQGRTPAVIKKAMDEQGKSLGRFPDLISVDRYKKSRCGGIFFALRADIKKTGVADALPVCTFNRAADYFATAVSSQALKSSPSVL</sequence>
<dbReference type="Pfam" id="PF00816">
    <property type="entry name" value="Histone_HNS"/>
    <property type="match status" value="1"/>
</dbReference>
<dbReference type="InterPro" id="IPR027444">
    <property type="entry name" value="H-NS_C_dom"/>
</dbReference>
<feature type="domain" description="DNA-binding protein H-NS-like C-terminal" evidence="1">
    <location>
        <begin position="2"/>
        <end position="39"/>
    </location>
</feature>
<dbReference type="SMART" id="SM00528">
    <property type="entry name" value="HNS"/>
    <property type="match status" value="1"/>
</dbReference>
<evidence type="ECO:0000313" key="3">
    <source>
        <dbReference type="Proteomes" id="UP000255167"/>
    </source>
</evidence>
<proteinExistence type="predicted"/>
<dbReference type="SUPFAM" id="SSF81273">
    <property type="entry name" value="H-NS histone-like proteins"/>
    <property type="match status" value="1"/>
</dbReference>
<organism evidence="2 3">
    <name type="scientific">Klebsiella pneumoniae</name>
    <dbReference type="NCBI Taxonomy" id="573"/>
    <lineage>
        <taxon>Bacteria</taxon>
        <taxon>Pseudomonadati</taxon>
        <taxon>Pseudomonadota</taxon>
        <taxon>Gammaproteobacteria</taxon>
        <taxon>Enterobacterales</taxon>
        <taxon>Enterobacteriaceae</taxon>
        <taxon>Klebsiella/Raoultella group</taxon>
        <taxon>Klebsiella</taxon>
        <taxon>Klebsiella pneumoniae complex</taxon>
    </lineage>
</organism>
<evidence type="ECO:0000313" key="2">
    <source>
        <dbReference type="EMBL" id="STW50214.1"/>
    </source>
</evidence>
<evidence type="ECO:0000259" key="1">
    <source>
        <dbReference type="SMART" id="SM00528"/>
    </source>
</evidence>
<dbReference type="Gene3D" id="4.10.430.10">
    <property type="entry name" value="Histone-like protein H-NS, C-terminal domain"/>
    <property type="match status" value="1"/>
</dbReference>